<sequence length="56" mass="6969">MEIAKNILAMAVLCFILYRHSRYGFKIYGPFEPDLRPPRKRKMTPRQFLYKQRWHR</sequence>
<dbReference type="EMBL" id="FXTN01000017">
    <property type="protein sequence ID" value="SMO98555.1"/>
    <property type="molecule type" value="Genomic_DNA"/>
</dbReference>
<dbReference type="Proteomes" id="UP000320300">
    <property type="component" value="Unassembled WGS sequence"/>
</dbReference>
<evidence type="ECO:0000313" key="1">
    <source>
        <dbReference type="EMBL" id="SMO98555.1"/>
    </source>
</evidence>
<gene>
    <name evidence="1" type="ORF">SAMN06265348_11710</name>
</gene>
<evidence type="ECO:0000313" key="2">
    <source>
        <dbReference type="Proteomes" id="UP000320300"/>
    </source>
</evidence>
<reference evidence="1 2" key="1">
    <citation type="submission" date="2017-05" db="EMBL/GenBank/DDBJ databases">
        <authorList>
            <person name="Varghese N."/>
            <person name="Submissions S."/>
        </authorList>
    </citation>
    <scope>NUCLEOTIDE SEQUENCE [LARGE SCALE GENOMIC DNA]</scope>
    <source>
        <strain evidence="1 2">DSM 19036</strain>
    </source>
</reference>
<organism evidence="1 2">
    <name type="scientific">Pedobacter westerhofensis</name>
    <dbReference type="NCBI Taxonomy" id="425512"/>
    <lineage>
        <taxon>Bacteria</taxon>
        <taxon>Pseudomonadati</taxon>
        <taxon>Bacteroidota</taxon>
        <taxon>Sphingobacteriia</taxon>
        <taxon>Sphingobacteriales</taxon>
        <taxon>Sphingobacteriaceae</taxon>
        <taxon>Pedobacter</taxon>
    </lineage>
</organism>
<dbReference type="AlphaFoldDB" id="A0A521FQR2"/>
<name>A0A521FQR2_9SPHI</name>
<dbReference type="RefSeq" id="WP_185960604.1">
    <property type="nucleotide sequence ID" value="NZ_CBCSJO010000016.1"/>
</dbReference>
<proteinExistence type="predicted"/>
<protein>
    <submittedName>
        <fullName evidence="1">Uncharacterized protein</fullName>
    </submittedName>
</protein>
<accession>A0A521FQR2</accession>
<keyword evidence="2" id="KW-1185">Reference proteome</keyword>